<dbReference type="SMART" id="SM00230">
    <property type="entry name" value="CysPc"/>
    <property type="match status" value="1"/>
</dbReference>
<sequence>MRDVTKWTAEIVPDLEEELEIDLSALETFLKKGGKMQAFNAQSATHEERISYYRWMENSLSSMTDQDRRSLEHCIIRMTVMEEQDKNPEFQIPDCLKDVFGMSAGIPPHVQKLLNVAEKCDKENPKAAVSVLQSLIPQLKESNPQHAGVLSAIYLMLGTTLSEEQGEPEEAVQAFNKGIQIKYNLKETNSPSLIYHYLERGAALRKARMFARANADHEQAINLANALLKKEIALGILLEENGKHDEAVKHMKKLQKRAERIHGAGHPETQKIKKRLEQLGGPIPPIDQWPRYLAFWYTSQQHLRVCTEKTSELSEEFPVYAPISSSPHKLFIKRLNGVWKLCLPNGAFYKQAKGSTPWTAAWDDQSEVYEPNAEKPDRSSLWVDPDFPHSKESLGAGDNGVWVPVMELMDDAPLFDQIDPCDMLQGSIGDCWLITAISSAAEYPQQIRKLFGISEIPDDGKVPIRLWNRERKKWVSVTIDSFIPCWGSKTDQWWRKSGAGARPMYVKPKRSECWMMLLEKAFAKMAGGYATLDGGIPSFAWQAVSGEPVLESFIRYPPKSNDWVLIDYVWEDVKLSEQWHSTSKWRTPKVKFNGKEFFEKIKEMDRLHYLMAASTGTATTEREQLLDNGLITTHAYSIIQTYSGHNHLLLCLRNPHGRTEWKGAWGDSSRKWEEHPQIARALGFEKKVNGAFWMSFEDFHANFNTMYVCECSMPGLKASDTSSGRGGPTRTLIPLHAMQSQDDPGVVADCEEFGPIKWEVPVESVGCLEGLRLHERDGEAGGLVVRTLLFSLSDGGVPFDLKPHRAEIVGILLKQDIASAKEAGARAELLGDIADAVFATRSGNFVMSTSAYGKTPERTKKDKSEGKADALLDFRLDVMLTYSAPRLYGADEEGEPCLPEVEVNDEEVFEVVDDIEGDDEMDGAEVADLGRQGGVTDAEKAENKLSLSVSAPPKMGANVQGAAPATCCCTLQ</sequence>
<gene>
    <name evidence="8" type="ORF">Cvel_7395</name>
</gene>
<keyword evidence="4 6" id="KW-0788">Thiol protease</keyword>
<reference evidence="8" key="1">
    <citation type="submission" date="2014-11" db="EMBL/GenBank/DDBJ databases">
        <authorList>
            <person name="Otto D Thomas"/>
            <person name="Naeem Raeece"/>
        </authorList>
    </citation>
    <scope>NUCLEOTIDE SEQUENCE</scope>
</reference>
<evidence type="ECO:0000256" key="4">
    <source>
        <dbReference type="ARBA" id="ARBA00022807"/>
    </source>
</evidence>
<dbReference type="AlphaFoldDB" id="A0A0G4HLT5"/>
<dbReference type="SUPFAM" id="SSF54001">
    <property type="entry name" value="Cysteine proteinases"/>
    <property type="match status" value="1"/>
</dbReference>
<dbReference type="Pfam" id="PF00648">
    <property type="entry name" value="Peptidase_C2"/>
    <property type="match status" value="1"/>
</dbReference>
<dbReference type="PROSITE" id="PS50203">
    <property type="entry name" value="CALPAIN_CAT"/>
    <property type="match status" value="1"/>
</dbReference>
<keyword evidence="3 6" id="KW-0378">Hydrolase</keyword>
<dbReference type="EMBL" id="CDMZ01003096">
    <property type="protein sequence ID" value="CEM45087.1"/>
    <property type="molecule type" value="Genomic_DNA"/>
</dbReference>
<dbReference type="VEuPathDB" id="CryptoDB:Cvel_7395"/>
<name>A0A0G4HLT5_9ALVE</name>
<keyword evidence="2 6" id="KW-0645">Protease</keyword>
<dbReference type="InterPro" id="IPR022684">
    <property type="entry name" value="Calpain_cysteine_protease"/>
</dbReference>
<organism evidence="8">
    <name type="scientific">Chromera velia CCMP2878</name>
    <dbReference type="NCBI Taxonomy" id="1169474"/>
    <lineage>
        <taxon>Eukaryota</taxon>
        <taxon>Sar</taxon>
        <taxon>Alveolata</taxon>
        <taxon>Colpodellida</taxon>
        <taxon>Chromeraceae</taxon>
        <taxon>Chromera</taxon>
    </lineage>
</organism>
<dbReference type="PRINTS" id="PR00704">
    <property type="entry name" value="CALPAIN"/>
</dbReference>
<dbReference type="GO" id="GO:0006508">
    <property type="term" value="P:proteolysis"/>
    <property type="evidence" value="ECO:0007669"/>
    <property type="project" value="UniProtKB-KW"/>
</dbReference>
<feature type="active site" evidence="5 6">
    <location>
        <position position="431"/>
    </location>
</feature>
<dbReference type="InterPro" id="IPR038765">
    <property type="entry name" value="Papain-like_cys_pep_sf"/>
</dbReference>
<dbReference type="InterPro" id="IPR001300">
    <property type="entry name" value="Peptidase_C2_calpain_cat"/>
</dbReference>
<dbReference type="SUPFAM" id="SSF48452">
    <property type="entry name" value="TPR-like"/>
    <property type="match status" value="1"/>
</dbReference>
<dbReference type="GO" id="GO:0004198">
    <property type="term" value="F:calcium-dependent cysteine-type endopeptidase activity"/>
    <property type="evidence" value="ECO:0007669"/>
    <property type="project" value="InterPro"/>
</dbReference>
<proteinExistence type="inferred from homology"/>
<comment type="similarity">
    <text evidence="1">Belongs to the peptidase C2 family.</text>
</comment>
<feature type="active site" evidence="5 6">
    <location>
        <position position="634"/>
    </location>
</feature>
<evidence type="ECO:0000259" key="7">
    <source>
        <dbReference type="PROSITE" id="PS50203"/>
    </source>
</evidence>
<dbReference type="InterPro" id="IPR011990">
    <property type="entry name" value="TPR-like_helical_dom_sf"/>
</dbReference>
<dbReference type="Gene3D" id="1.25.40.10">
    <property type="entry name" value="Tetratricopeptide repeat domain"/>
    <property type="match status" value="1"/>
</dbReference>
<feature type="domain" description="Calpain catalytic" evidence="7">
    <location>
        <begin position="381"/>
        <end position="712"/>
    </location>
</feature>
<accession>A0A0G4HLT5</accession>
<evidence type="ECO:0000256" key="3">
    <source>
        <dbReference type="ARBA" id="ARBA00022801"/>
    </source>
</evidence>
<protein>
    <recommendedName>
        <fullName evidence="7">Calpain catalytic domain-containing protein</fullName>
    </recommendedName>
</protein>
<evidence type="ECO:0000256" key="6">
    <source>
        <dbReference type="PROSITE-ProRule" id="PRU00239"/>
    </source>
</evidence>
<feature type="active site" evidence="5 6">
    <location>
        <position position="654"/>
    </location>
</feature>
<dbReference type="InterPro" id="IPR000169">
    <property type="entry name" value="Pept_cys_AS"/>
</dbReference>
<dbReference type="PROSITE" id="PS00139">
    <property type="entry name" value="THIOL_PROTEASE_CYS"/>
    <property type="match status" value="1"/>
</dbReference>
<evidence type="ECO:0000256" key="1">
    <source>
        <dbReference type="ARBA" id="ARBA00007623"/>
    </source>
</evidence>
<dbReference type="PANTHER" id="PTHR10183">
    <property type="entry name" value="CALPAIN"/>
    <property type="match status" value="1"/>
</dbReference>
<dbReference type="Gene3D" id="3.90.70.10">
    <property type="entry name" value="Cysteine proteinases"/>
    <property type="match status" value="1"/>
</dbReference>
<evidence type="ECO:0000256" key="2">
    <source>
        <dbReference type="ARBA" id="ARBA00022670"/>
    </source>
</evidence>
<dbReference type="PANTHER" id="PTHR10183:SF379">
    <property type="entry name" value="CALPAIN-5"/>
    <property type="match status" value="1"/>
</dbReference>
<evidence type="ECO:0000256" key="5">
    <source>
        <dbReference type="PIRSR" id="PIRSR622684-1"/>
    </source>
</evidence>
<evidence type="ECO:0000313" key="8">
    <source>
        <dbReference type="EMBL" id="CEM45087.1"/>
    </source>
</evidence>